<dbReference type="InterPro" id="IPR052345">
    <property type="entry name" value="Rad_response_metalloprotease"/>
</dbReference>
<accession>A0A1M7A114</accession>
<reference evidence="4" key="2">
    <citation type="submission" date="2016-11" db="EMBL/GenBank/DDBJ databases">
        <authorList>
            <person name="Varghese N."/>
            <person name="Submissions S."/>
        </authorList>
    </citation>
    <scope>NUCLEOTIDE SEQUENCE [LARGE SCALE GENOMIC DNA]</scope>
    <source>
        <strain evidence="4">UWOS</strain>
    </source>
</reference>
<dbReference type="PANTHER" id="PTHR43236">
    <property type="entry name" value="ANTITOXIN HIGA1"/>
    <property type="match status" value="1"/>
</dbReference>
<dbReference type="AlphaFoldDB" id="A0A1M7A114"/>
<name>A0A1M7A114_9BACT</name>
<sequence>MPDIKECGWGKAVIRSVANKVREVSGFNPKETVDFKGIVEIFGGKVSEDKDVFFGDTIDVRGKLDFTIKLHPLATTERQRFTLAHELGHYFLHSRQGDKPLQAFRLGTSMAEQEANYFAAELLMPESMFREDFNSLSNDLDQDGKISRMAQMYHVSFTAASVRLSSLGLL</sequence>
<reference evidence="2" key="1">
    <citation type="submission" date="2016-11" db="EMBL/GenBank/DDBJ databases">
        <authorList>
            <person name="Jaros S."/>
            <person name="Januszkiewicz K."/>
            <person name="Wedrychowicz H."/>
        </authorList>
    </citation>
    <scope>NUCLEOTIDE SEQUENCE [LARGE SCALE GENOMIC DNA]</scope>
    <source>
        <strain evidence="2">UWOS</strain>
    </source>
</reference>
<dbReference type="EMBL" id="FRAW01000083">
    <property type="protein sequence ID" value="SHL36295.1"/>
    <property type="molecule type" value="Genomic_DNA"/>
</dbReference>
<dbReference type="Gene3D" id="1.10.10.2910">
    <property type="match status" value="1"/>
</dbReference>
<evidence type="ECO:0000313" key="4">
    <source>
        <dbReference type="Proteomes" id="UP000184275"/>
    </source>
</evidence>
<gene>
    <name evidence="3" type="ORF">SAMN02745108_02633</name>
    <name evidence="2" type="ORF">SAMN05720469_1833</name>
</gene>
<dbReference type="PANTHER" id="PTHR43236:SF1">
    <property type="entry name" value="BLL7220 PROTEIN"/>
    <property type="match status" value="1"/>
</dbReference>
<feature type="domain" description="IrrE N-terminal-like" evidence="1">
    <location>
        <begin position="68"/>
        <end position="165"/>
    </location>
</feature>
<evidence type="ECO:0000313" key="5">
    <source>
        <dbReference type="Proteomes" id="UP000190449"/>
    </source>
</evidence>
<accession>A0A1T4RBL1</accession>
<reference evidence="3 5" key="3">
    <citation type="submission" date="2017-02" db="EMBL/GenBank/DDBJ databases">
        <authorList>
            <person name="Peterson S.W."/>
        </authorList>
    </citation>
    <scope>NUCLEOTIDE SEQUENCE [LARGE SCALE GENOMIC DNA]</scope>
    <source>
        <strain evidence="3 5">ATCC 43854</strain>
    </source>
</reference>
<dbReference type="EMBL" id="FUWU01000067">
    <property type="protein sequence ID" value="SKA13078.1"/>
    <property type="molecule type" value="Genomic_DNA"/>
</dbReference>
<dbReference type="Proteomes" id="UP000184275">
    <property type="component" value="Unassembled WGS sequence"/>
</dbReference>
<keyword evidence="4" id="KW-1185">Reference proteome</keyword>
<dbReference type="STRING" id="28122.SAMN02745108_02633"/>
<protein>
    <recommendedName>
        <fullName evidence="1">IrrE N-terminal-like domain-containing protein</fullName>
    </recommendedName>
</protein>
<evidence type="ECO:0000259" key="1">
    <source>
        <dbReference type="Pfam" id="PF06114"/>
    </source>
</evidence>
<proteinExistence type="predicted"/>
<dbReference type="InterPro" id="IPR010359">
    <property type="entry name" value="IrrE_HExxH"/>
</dbReference>
<dbReference type="RefSeq" id="WP_073306499.1">
    <property type="nucleotide sequence ID" value="NZ_FRAW01000083.1"/>
</dbReference>
<evidence type="ECO:0000313" key="2">
    <source>
        <dbReference type="EMBL" id="SHL36295.1"/>
    </source>
</evidence>
<organism evidence="2 4">
    <name type="scientific">Fibrobacter intestinalis</name>
    <dbReference type="NCBI Taxonomy" id="28122"/>
    <lineage>
        <taxon>Bacteria</taxon>
        <taxon>Pseudomonadati</taxon>
        <taxon>Fibrobacterota</taxon>
        <taxon>Fibrobacteria</taxon>
        <taxon>Fibrobacterales</taxon>
        <taxon>Fibrobacteraceae</taxon>
        <taxon>Fibrobacter</taxon>
    </lineage>
</organism>
<evidence type="ECO:0000313" key="3">
    <source>
        <dbReference type="EMBL" id="SKA13078.1"/>
    </source>
</evidence>
<dbReference type="Proteomes" id="UP000190449">
    <property type="component" value="Unassembled WGS sequence"/>
</dbReference>
<dbReference type="Pfam" id="PF06114">
    <property type="entry name" value="Peptidase_M78"/>
    <property type="match status" value="1"/>
</dbReference>